<evidence type="ECO:0000256" key="1">
    <source>
        <dbReference type="ARBA" id="ARBA00023125"/>
    </source>
</evidence>
<gene>
    <name evidence="4" type="ORF">BW730_05835</name>
</gene>
<dbReference type="GO" id="GO:0003697">
    <property type="term" value="F:single-stranded DNA binding"/>
    <property type="evidence" value="ECO:0007669"/>
    <property type="project" value="InterPro"/>
</dbReference>
<name>A0A1Q2CLX1_9ACTN</name>
<evidence type="ECO:0000313" key="5">
    <source>
        <dbReference type="Proteomes" id="UP000188145"/>
    </source>
</evidence>
<dbReference type="InterPro" id="IPR012340">
    <property type="entry name" value="NA-bd_OB-fold"/>
</dbReference>
<dbReference type="KEGG" id="tes:BW730_05835"/>
<dbReference type="STRING" id="1332264.BW730_05835"/>
<dbReference type="InterPro" id="IPR000424">
    <property type="entry name" value="Primosome_PriB/ssb"/>
</dbReference>
<dbReference type="EMBL" id="CP019606">
    <property type="protein sequence ID" value="AQP47107.1"/>
    <property type="molecule type" value="Genomic_DNA"/>
</dbReference>
<evidence type="ECO:0000256" key="2">
    <source>
        <dbReference type="PROSITE-ProRule" id="PRU00252"/>
    </source>
</evidence>
<dbReference type="Gene3D" id="2.40.50.140">
    <property type="entry name" value="Nucleic acid-binding proteins"/>
    <property type="match status" value="1"/>
</dbReference>
<keyword evidence="5" id="KW-1185">Reference proteome</keyword>
<dbReference type="PROSITE" id="PS50935">
    <property type="entry name" value="SSB"/>
    <property type="match status" value="1"/>
</dbReference>
<evidence type="ECO:0000313" key="4">
    <source>
        <dbReference type="EMBL" id="AQP47107.1"/>
    </source>
</evidence>
<accession>A0A1Q2CLX1</accession>
<dbReference type="Pfam" id="PF00436">
    <property type="entry name" value="SSB"/>
    <property type="match status" value="1"/>
</dbReference>
<protein>
    <submittedName>
        <fullName evidence="4">Single-stranded DNA-binding protein</fullName>
    </submittedName>
</protein>
<dbReference type="CDD" id="cd04496">
    <property type="entry name" value="SSB_OBF"/>
    <property type="match status" value="1"/>
</dbReference>
<dbReference type="AlphaFoldDB" id="A0A1Q2CLX1"/>
<dbReference type="OrthoDB" id="4773434at2"/>
<evidence type="ECO:0000256" key="3">
    <source>
        <dbReference type="SAM" id="MobiDB-lite"/>
    </source>
</evidence>
<reference evidence="5" key="1">
    <citation type="submission" date="2017-02" db="EMBL/GenBank/DDBJ databases">
        <title>Tessaracoccus aquaemaris sp. nov., isolated from the intestine of a Korean rockfish, Sebastes schlegelii, in a marine aquaculture pond.</title>
        <authorList>
            <person name="Tak E.J."/>
            <person name="Bae J.-W."/>
        </authorList>
    </citation>
    <scope>NUCLEOTIDE SEQUENCE [LARGE SCALE GENOMIC DNA]</scope>
    <source>
        <strain evidence="5">NSG39</strain>
    </source>
</reference>
<keyword evidence="1 2" id="KW-0238">DNA-binding</keyword>
<sequence>MAIRTQQSISGFIASDPQLNYTSKGEARFYARIGQQHFRREGDGTFTRLEPTFHDLVAFRATAERAHERFAKGDSFVAEGYVHPYTSERDGQSTDVEEFVAKKIGHDLARTTYEVDRTRRAPDAVEQVAPTRGPVDRSAPVHAGARRTSPDNGPAIGL</sequence>
<feature type="region of interest" description="Disordered" evidence="3">
    <location>
        <begin position="119"/>
        <end position="158"/>
    </location>
</feature>
<proteinExistence type="predicted"/>
<organism evidence="4 5">
    <name type="scientific">Tessaracoccus aquimaris</name>
    <dbReference type="NCBI Taxonomy" id="1332264"/>
    <lineage>
        <taxon>Bacteria</taxon>
        <taxon>Bacillati</taxon>
        <taxon>Actinomycetota</taxon>
        <taxon>Actinomycetes</taxon>
        <taxon>Propionibacteriales</taxon>
        <taxon>Propionibacteriaceae</taxon>
        <taxon>Tessaracoccus</taxon>
    </lineage>
</organism>
<dbReference type="SUPFAM" id="SSF50249">
    <property type="entry name" value="Nucleic acid-binding proteins"/>
    <property type="match status" value="1"/>
</dbReference>
<dbReference type="Proteomes" id="UP000188145">
    <property type="component" value="Chromosome"/>
</dbReference>
<dbReference type="RefSeq" id="WP_077685434.1">
    <property type="nucleotide sequence ID" value="NZ_CP019606.1"/>
</dbReference>